<dbReference type="GO" id="GO:0016020">
    <property type="term" value="C:membrane"/>
    <property type="evidence" value="ECO:0007669"/>
    <property type="project" value="UniProtKB-SubCell"/>
</dbReference>
<evidence type="ECO:0000256" key="8">
    <source>
        <dbReference type="ARBA" id="ARBA00022771"/>
    </source>
</evidence>
<accession>A0A176VVS2</accession>
<dbReference type="SMART" id="SM00184">
    <property type="entry name" value="RING"/>
    <property type="match status" value="1"/>
</dbReference>
<evidence type="ECO:0000256" key="16">
    <source>
        <dbReference type="SAM" id="Phobius"/>
    </source>
</evidence>
<dbReference type="InterPro" id="IPR013083">
    <property type="entry name" value="Znf_RING/FYVE/PHD"/>
</dbReference>
<feature type="region of interest" description="Disordered" evidence="15">
    <location>
        <begin position="629"/>
        <end position="683"/>
    </location>
</feature>
<dbReference type="FunFam" id="3.30.40.10:FF:000187">
    <property type="entry name" value="E3 ubiquitin-protein ligase ATL6"/>
    <property type="match status" value="1"/>
</dbReference>
<comment type="pathway">
    <text evidence="3">Protein modification; protein ubiquitination.</text>
</comment>
<evidence type="ECO:0000256" key="5">
    <source>
        <dbReference type="ARBA" id="ARBA00022679"/>
    </source>
</evidence>
<comment type="subcellular location">
    <subcellularLocation>
        <location evidence="2">Membrane</location>
        <topology evidence="2">Single-pass membrane protein</topology>
    </subcellularLocation>
</comment>
<comment type="catalytic activity">
    <reaction evidence="1">
        <text>S-ubiquitinyl-[E2 ubiquitin-conjugating enzyme]-L-cysteine + [acceptor protein]-L-lysine = [E2 ubiquitin-conjugating enzyme]-L-cysteine + N(6)-ubiquitinyl-[acceptor protein]-L-lysine.</text>
        <dbReference type="EC" id="2.3.2.27"/>
    </reaction>
</comment>
<proteinExistence type="inferred from homology"/>
<dbReference type="CDD" id="cd16461">
    <property type="entry name" value="RING-H2_EL5-like"/>
    <property type="match status" value="1"/>
</dbReference>
<feature type="compositionally biased region" description="Polar residues" evidence="15">
    <location>
        <begin position="651"/>
        <end position="660"/>
    </location>
</feature>
<gene>
    <name evidence="18" type="ORF">AXG93_2931s1470</name>
</gene>
<protein>
    <recommendedName>
        <fullName evidence="4">RING-type E3 ubiquitin transferase</fullName>
        <ecNumber evidence="4">2.3.2.27</ecNumber>
    </recommendedName>
</protein>
<dbReference type="EC" id="2.3.2.27" evidence="4"/>
<dbReference type="Gene3D" id="3.30.40.10">
    <property type="entry name" value="Zinc/RING finger domain, C3HC4 (zinc finger)"/>
    <property type="match status" value="1"/>
</dbReference>
<comment type="caution">
    <text evidence="18">The sequence shown here is derived from an EMBL/GenBank/DDBJ whole genome shotgun (WGS) entry which is preliminary data.</text>
</comment>
<evidence type="ECO:0000256" key="11">
    <source>
        <dbReference type="ARBA" id="ARBA00022989"/>
    </source>
</evidence>
<dbReference type="Proteomes" id="UP000077202">
    <property type="component" value="Unassembled WGS sequence"/>
</dbReference>
<dbReference type="SUPFAM" id="SSF57850">
    <property type="entry name" value="RING/U-box"/>
    <property type="match status" value="1"/>
</dbReference>
<dbReference type="GO" id="GO:0008270">
    <property type="term" value="F:zinc ion binding"/>
    <property type="evidence" value="ECO:0007669"/>
    <property type="project" value="UniProtKB-KW"/>
</dbReference>
<feature type="transmembrane region" description="Helical" evidence="16">
    <location>
        <begin position="127"/>
        <end position="149"/>
    </location>
</feature>
<evidence type="ECO:0000256" key="9">
    <source>
        <dbReference type="ARBA" id="ARBA00022786"/>
    </source>
</evidence>
<keyword evidence="12 16" id="KW-0472">Membrane</keyword>
<keyword evidence="8 14" id="KW-0863">Zinc-finger</keyword>
<dbReference type="PANTHER" id="PTHR45768">
    <property type="entry name" value="E3 UBIQUITIN-PROTEIN LIGASE RNF13-LIKE"/>
    <property type="match status" value="1"/>
</dbReference>
<feature type="region of interest" description="Disordered" evidence="15">
    <location>
        <begin position="553"/>
        <end position="585"/>
    </location>
</feature>
<evidence type="ECO:0000256" key="6">
    <source>
        <dbReference type="ARBA" id="ARBA00022692"/>
    </source>
</evidence>
<evidence type="ECO:0000256" key="4">
    <source>
        <dbReference type="ARBA" id="ARBA00012483"/>
    </source>
</evidence>
<keyword evidence="10" id="KW-0862">Zinc</keyword>
<evidence type="ECO:0000256" key="14">
    <source>
        <dbReference type="PROSITE-ProRule" id="PRU00175"/>
    </source>
</evidence>
<keyword evidence="11 16" id="KW-1133">Transmembrane helix</keyword>
<feature type="compositionally biased region" description="Basic and acidic residues" evidence="15">
    <location>
        <begin position="629"/>
        <end position="638"/>
    </location>
</feature>
<evidence type="ECO:0000256" key="2">
    <source>
        <dbReference type="ARBA" id="ARBA00004167"/>
    </source>
</evidence>
<dbReference type="Pfam" id="PF13639">
    <property type="entry name" value="zf-RING_2"/>
    <property type="match status" value="1"/>
</dbReference>
<sequence>MHGAAHGRCGGRRQDAAGGTGPTCLRFLLLELASPASGQLQSSHDIGTKFFELSSGRFGEGEACLQPDGHTARKQSAMLLFWILSAVLHPEQGVPHPGHHHRALLADGNEHLSSPTRQESSRGLNPSVVIIVVILTVVFLLSGFLHLLARCCGRVASRREPTESAMSALHGQLQHLFHLHDSGVDQAFIDTLPVFPYKAICGLKEGTDCAVCLSEFESEDRLRLLPKCKHAFHIDCIDTWLLSHSTCPLCRCALLSDDVSPGAGAFSDSGRLGSGRSMGDSLRTADLSRRIASSSLLAEHGGGSGSDLGKDDDNRLGLDSPEIQPVLDRTESSASVASVLSVKLGRVERRANNHGGSGSILRGRSYSMGSYEYVVDPANLQVVIAPTPYPGRGKSREVTTGRPRHRSVFSDSIPELGSNPGTPADELFWATRGLATPEFISKQDGGATSRLNLGRLAPEASLVPRFEEGDATTLDDGRAKGKGKETQIEREKEWVTIDLEAKEIRAAGASKTIIPEKVQESEESRILAGLERFFGSGWRSNVGLERLAESMLKRDKTPVDGSSKSKAVSEQGESQKDHSMSRRTFSFRFPVPDSLTIGGRSRRTLSENGGFDTASKDTVAFDTASKDTGFETASKDGGFETASKESVGGLDTSSVGSFDSSWVGPPSQALPQPTVNEESSHHAASLARKTIHWLMGRDRRVVGHANFSPSPEAGIHRREDL</sequence>
<evidence type="ECO:0000256" key="15">
    <source>
        <dbReference type="SAM" id="MobiDB-lite"/>
    </source>
</evidence>
<evidence type="ECO:0000256" key="7">
    <source>
        <dbReference type="ARBA" id="ARBA00022723"/>
    </source>
</evidence>
<dbReference type="InterPro" id="IPR001841">
    <property type="entry name" value="Znf_RING"/>
</dbReference>
<keyword evidence="5" id="KW-0808">Transferase</keyword>
<reference evidence="18" key="1">
    <citation type="submission" date="2016-03" db="EMBL/GenBank/DDBJ databases">
        <title>Mechanisms controlling the formation of the plant cell surface in tip-growing cells are functionally conserved among land plants.</title>
        <authorList>
            <person name="Honkanen S."/>
            <person name="Jones V.A."/>
            <person name="Morieri G."/>
            <person name="Champion C."/>
            <person name="Hetherington A.J."/>
            <person name="Kelly S."/>
            <person name="Saint-Marcoux D."/>
            <person name="Proust H."/>
            <person name="Prescott H."/>
            <person name="Dolan L."/>
        </authorList>
    </citation>
    <scope>NUCLEOTIDE SEQUENCE [LARGE SCALE GENOMIC DNA]</scope>
    <source>
        <tissue evidence="18">Whole gametophyte</tissue>
    </source>
</reference>
<dbReference type="PROSITE" id="PS50089">
    <property type="entry name" value="ZF_RING_2"/>
    <property type="match status" value="1"/>
</dbReference>
<evidence type="ECO:0000256" key="1">
    <source>
        <dbReference type="ARBA" id="ARBA00000900"/>
    </source>
</evidence>
<evidence type="ECO:0000256" key="10">
    <source>
        <dbReference type="ARBA" id="ARBA00022833"/>
    </source>
</evidence>
<evidence type="ECO:0000313" key="19">
    <source>
        <dbReference type="Proteomes" id="UP000077202"/>
    </source>
</evidence>
<dbReference type="EMBL" id="LVLJ01002458">
    <property type="protein sequence ID" value="OAE24904.1"/>
    <property type="molecule type" value="Genomic_DNA"/>
</dbReference>
<name>A0A176VVS2_MARPO</name>
<evidence type="ECO:0000313" key="18">
    <source>
        <dbReference type="EMBL" id="OAE24904.1"/>
    </source>
</evidence>
<comment type="similarity">
    <text evidence="13">Belongs to the RING-type zinc finger family. ATL subfamily.</text>
</comment>
<feature type="domain" description="RING-type" evidence="17">
    <location>
        <begin position="209"/>
        <end position="251"/>
    </location>
</feature>
<keyword evidence="6 16" id="KW-0812">Transmembrane</keyword>
<keyword evidence="7" id="KW-0479">Metal-binding</keyword>
<dbReference type="GO" id="GO:0061630">
    <property type="term" value="F:ubiquitin protein ligase activity"/>
    <property type="evidence" value="ECO:0007669"/>
    <property type="project" value="UniProtKB-EC"/>
</dbReference>
<keyword evidence="9" id="KW-0833">Ubl conjugation pathway</keyword>
<keyword evidence="19" id="KW-1185">Reference proteome</keyword>
<feature type="compositionally biased region" description="Polar residues" evidence="15">
    <location>
        <begin position="560"/>
        <end position="572"/>
    </location>
</feature>
<evidence type="ECO:0000259" key="17">
    <source>
        <dbReference type="PROSITE" id="PS50089"/>
    </source>
</evidence>
<evidence type="ECO:0000256" key="13">
    <source>
        <dbReference type="ARBA" id="ARBA00024209"/>
    </source>
</evidence>
<dbReference type="PANTHER" id="PTHR45768:SF18">
    <property type="entry name" value="RING-H2 FINGER PROTEIN ATL47-RELATED"/>
    <property type="match status" value="1"/>
</dbReference>
<dbReference type="AlphaFoldDB" id="A0A176VVS2"/>
<evidence type="ECO:0000256" key="3">
    <source>
        <dbReference type="ARBA" id="ARBA00004906"/>
    </source>
</evidence>
<feature type="region of interest" description="Disordered" evidence="15">
    <location>
        <begin position="297"/>
        <end position="330"/>
    </location>
</feature>
<feature type="region of interest" description="Disordered" evidence="15">
    <location>
        <begin position="391"/>
        <end position="421"/>
    </location>
</feature>
<organism evidence="18 19">
    <name type="scientific">Marchantia polymorpha subsp. ruderalis</name>
    <dbReference type="NCBI Taxonomy" id="1480154"/>
    <lineage>
        <taxon>Eukaryota</taxon>
        <taxon>Viridiplantae</taxon>
        <taxon>Streptophyta</taxon>
        <taxon>Embryophyta</taxon>
        <taxon>Marchantiophyta</taxon>
        <taxon>Marchantiopsida</taxon>
        <taxon>Marchantiidae</taxon>
        <taxon>Marchantiales</taxon>
        <taxon>Marchantiaceae</taxon>
        <taxon>Marchantia</taxon>
    </lineage>
</organism>
<evidence type="ECO:0000256" key="12">
    <source>
        <dbReference type="ARBA" id="ARBA00023136"/>
    </source>
</evidence>